<feature type="compositionally biased region" description="Basic and acidic residues" evidence="1">
    <location>
        <begin position="98"/>
        <end position="110"/>
    </location>
</feature>
<evidence type="ECO:0000313" key="3">
    <source>
        <dbReference type="Proteomes" id="UP000321567"/>
    </source>
</evidence>
<comment type="caution">
    <text evidence="2">The sequence shown here is derived from an EMBL/GenBank/DDBJ whole genome shotgun (WGS) entry which is preliminary data.</text>
</comment>
<feature type="region of interest" description="Disordered" evidence="1">
    <location>
        <begin position="1"/>
        <end position="25"/>
    </location>
</feature>
<feature type="region of interest" description="Disordered" evidence="1">
    <location>
        <begin position="98"/>
        <end position="126"/>
    </location>
</feature>
<dbReference type="AlphaFoldDB" id="A0A512H415"/>
<accession>A0A512H415</accession>
<proteinExistence type="predicted"/>
<name>A0A512H415_9PROT</name>
<evidence type="ECO:0000256" key="1">
    <source>
        <dbReference type="SAM" id="MobiDB-lite"/>
    </source>
</evidence>
<sequence>MHAPDFNQKALHAQDAPIDPSLGEASQVVDDVVEEGAAHDQVSERAAPVSGAPVKRRFIRALAVGRAGRRSVCCAATVRTPLNDRILNKDLDFCLARPDESPYRSGKQESKAAAPAGKGEDGEGRRLCVFW</sequence>
<dbReference type="Proteomes" id="UP000321567">
    <property type="component" value="Unassembled WGS sequence"/>
</dbReference>
<reference evidence="2 3" key="1">
    <citation type="submission" date="2019-07" db="EMBL/GenBank/DDBJ databases">
        <title>Whole genome shotgun sequence of Rhodospirillum oryzae NBRC 107573.</title>
        <authorList>
            <person name="Hosoyama A."/>
            <person name="Uohara A."/>
            <person name="Ohji S."/>
            <person name="Ichikawa N."/>
        </authorList>
    </citation>
    <scope>NUCLEOTIDE SEQUENCE [LARGE SCALE GENOMIC DNA]</scope>
    <source>
        <strain evidence="2 3">NBRC 107573</strain>
    </source>
</reference>
<gene>
    <name evidence="2" type="ORF">ROR02_03450</name>
</gene>
<evidence type="ECO:0000313" key="2">
    <source>
        <dbReference type="EMBL" id="GEO80214.1"/>
    </source>
</evidence>
<keyword evidence="3" id="KW-1185">Reference proteome</keyword>
<organism evidence="2 3">
    <name type="scientific">Pararhodospirillum oryzae</name>
    <dbReference type="NCBI Taxonomy" id="478448"/>
    <lineage>
        <taxon>Bacteria</taxon>
        <taxon>Pseudomonadati</taxon>
        <taxon>Pseudomonadota</taxon>
        <taxon>Alphaproteobacteria</taxon>
        <taxon>Rhodospirillales</taxon>
        <taxon>Rhodospirillaceae</taxon>
        <taxon>Pararhodospirillum</taxon>
    </lineage>
</organism>
<dbReference type="EMBL" id="BJZO01000005">
    <property type="protein sequence ID" value="GEO80214.1"/>
    <property type="molecule type" value="Genomic_DNA"/>
</dbReference>
<protein>
    <submittedName>
        <fullName evidence="2">Uncharacterized protein</fullName>
    </submittedName>
</protein>